<proteinExistence type="predicted"/>
<dbReference type="EMBL" id="BSFF01000003">
    <property type="protein sequence ID" value="GLK56862.1"/>
    <property type="molecule type" value="Genomic_DNA"/>
</dbReference>
<name>A0A9W6MT41_9HYPH</name>
<sequence>MDEARNWARRRGRGNCVGSPVHSQADAVARRGVMINVAFMETEGAASQSTQAYGASGALAARARFAAIETRIAEQAEAMTVLRAGRSRHHRRGSASWTSDDEAVFAQYLADLRLATAGQIAAVLRSVAAMAWSRLN</sequence>
<evidence type="ECO:0000313" key="2">
    <source>
        <dbReference type="EMBL" id="GLK56862.1"/>
    </source>
</evidence>
<organism evidence="2 3">
    <name type="scientific">Methylopila capsulata</name>
    <dbReference type="NCBI Taxonomy" id="61654"/>
    <lineage>
        <taxon>Bacteria</taxon>
        <taxon>Pseudomonadati</taxon>
        <taxon>Pseudomonadota</taxon>
        <taxon>Alphaproteobacteria</taxon>
        <taxon>Hyphomicrobiales</taxon>
        <taxon>Methylopilaceae</taxon>
        <taxon>Methylopila</taxon>
    </lineage>
</organism>
<accession>A0A9W6MT41</accession>
<feature type="region of interest" description="Disordered" evidence="1">
    <location>
        <begin position="1"/>
        <end position="21"/>
    </location>
</feature>
<evidence type="ECO:0000313" key="3">
    <source>
        <dbReference type="Proteomes" id="UP001143400"/>
    </source>
</evidence>
<comment type="caution">
    <text evidence="2">The sequence shown here is derived from an EMBL/GenBank/DDBJ whole genome shotgun (WGS) entry which is preliminary data.</text>
</comment>
<reference evidence="2" key="2">
    <citation type="submission" date="2023-01" db="EMBL/GenBank/DDBJ databases">
        <authorList>
            <person name="Sun Q."/>
            <person name="Evtushenko L."/>
        </authorList>
    </citation>
    <scope>NUCLEOTIDE SEQUENCE</scope>
    <source>
        <strain evidence="2">VKM B-1606</strain>
    </source>
</reference>
<dbReference type="AlphaFoldDB" id="A0A9W6MT41"/>
<evidence type="ECO:0000256" key="1">
    <source>
        <dbReference type="SAM" id="MobiDB-lite"/>
    </source>
</evidence>
<reference evidence="2" key="1">
    <citation type="journal article" date="2014" name="Int. J. Syst. Evol. Microbiol.">
        <title>Complete genome sequence of Corynebacterium casei LMG S-19264T (=DSM 44701T), isolated from a smear-ripened cheese.</title>
        <authorList>
            <consortium name="US DOE Joint Genome Institute (JGI-PGF)"/>
            <person name="Walter F."/>
            <person name="Albersmeier A."/>
            <person name="Kalinowski J."/>
            <person name="Ruckert C."/>
        </authorList>
    </citation>
    <scope>NUCLEOTIDE SEQUENCE</scope>
    <source>
        <strain evidence="2">VKM B-1606</strain>
    </source>
</reference>
<protein>
    <submittedName>
        <fullName evidence="2">Uncharacterized protein</fullName>
    </submittedName>
</protein>
<dbReference type="Proteomes" id="UP001143400">
    <property type="component" value="Unassembled WGS sequence"/>
</dbReference>
<gene>
    <name evidence="2" type="ORF">GCM10008170_28810</name>
</gene>